<sequence>MTRTQILLGSFVDWGGYTTCVLYLICGSLVTKVKKREKEEAGIAEGRGGARGPETGICGDRGVAYGKTTYLVTTLRQVPRGTEGAVSLEGTLAGVVGSLVITAYACTVGLVPIWPAAPASIIAAFVATTFESLGATVQGSIPILTNEVINFINTLVGAAVGMAIAIPFL</sequence>
<protein>
    <recommendedName>
        <fullName evidence="9">DUF92 domain-containing protein</fullName>
    </recommendedName>
</protein>
<dbReference type="PANTHER" id="PTHR13353">
    <property type="entry name" value="TRANSMEMBRANE PROTEIN 19"/>
    <property type="match status" value="1"/>
</dbReference>
<name>A0AAD7UMC1_9STRA</name>
<accession>A0AAD7UMC1</accession>
<dbReference type="Pfam" id="PF01940">
    <property type="entry name" value="DUF92"/>
    <property type="match status" value="2"/>
</dbReference>
<keyword evidence="8" id="KW-1185">Reference proteome</keyword>
<dbReference type="EMBL" id="JAQMWT010000093">
    <property type="protein sequence ID" value="KAJ8610831.1"/>
    <property type="molecule type" value="Genomic_DNA"/>
</dbReference>
<feature type="transmembrane region" description="Helical" evidence="6">
    <location>
        <begin position="117"/>
        <end position="136"/>
    </location>
</feature>
<organism evidence="7 8">
    <name type="scientific">Chrysophaeum taylorii</name>
    <dbReference type="NCBI Taxonomy" id="2483200"/>
    <lineage>
        <taxon>Eukaryota</taxon>
        <taxon>Sar</taxon>
        <taxon>Stramenopiles</taxon>
        <taxon>Ochrophyta</taxon>
        <taxon>Pelagophyceae</taxon>
        <taxon>Pelagomonadales</taxon>
        <taxon>Pelagomonadaceae</taxon>
        <taxon>Chrysophaeum</taxon>
    </lineage>
</organism>
<comment type="caution">
    <text evidence="7">The sequence shown here is derived from an EMBL/GenBank/DDBJ whole genome shotgun (WGS) entry which is preliminary data.</text>
</comment>
<evidence type="ECO:0000256" key="4">
    <source>
        <dbReference type="ARBA" id="ARBA00022989"/>
    </source>
</evidence>
<evidence type="ECO:0000313" key="7">
    <source>
        <dbReference type="EMBL" id="KAJ8610831.1"/>
    </source>
</evidence>
<evidence type="ECO:0000313" key="8">
    <source>
        <dbReference type="Proteomes" id="UP001230188"/>
    </source>
</evidence>
<feature type="transmembrane region" description="Helical" evidence="6">
    <location>
        <begin position="148"/>
        <end position="168"/>
    </location>
</feature>
<feature type="transmembrane region" description="Helical" evidence="6">
    <location>
        <begin position="6"/>
        <end position="30"/>
    </location>
</feature>
<reference evidence="7" key="1">
    <citation type="submission" date="2023-01" db="EMBL/GenBank/DDBJ databases">
        <title>Metagenome sequencing of chrysophaentin producing Chrysophaeum taylorii.</title>
        <authorList>
            <person name="Davison J."/>
            <person name="Bewley C."/>
        </authorList>
    </citation>
    <scope>NUCLEOTIDE SEQUENCE</scope>
    <source>
        <strain evidence="7">NIES-1699</strain>
    </source>
</reference>
<keyword evidence="4 6" id="KW-1133">Transmembrane helix</keyword>
<keyword evidence="5 6" id="KW-0472">Membrane</keyword>
<keyword evidence="3 6" id="KW-0812">Transmembrane</keyword>
<comment type="subcellular location">
    <subcellularLocation>
        <location evidence="1">Membrane</location>
        <topology evidence="1">Multi-pass membrane protein</topology>
    </subcellularLocation>
</comment>
<dbReference type="PANTHER" id="PTHR13353:SF5">
    <property type="entry name" value="TRANSMEMBRANE PROTEIN 19"/>
    <property type="match status" value="1"/>
</dbReference>
<gene>
    <name evidence="7" type="ORF">CTAYLR_006438</name>
</gene>
<comment type="similarity">
    <text evidence="2">Belongs to the TMEM19 family.</text>
</comment>
<evidence type="ECO:0008006" key="9">
    <source>
        <dbReference type="Google" id="ProtNLM"/>
    </source>
</evidence>
<feature type="transmembrane region" description="Helical" evidence="6">
    <location>
        <begin position="90"/>
        <end position="111"/>
    </location>
</feature>
<dbReference type="Proteomes" id="UP001230188">
    <property type="component" value="Unassembled WGS sequence"/>
</dbReference>
<evidence type="ECO:0000256" key="5">
    <source>
        <dbReference type="ARBA" id="ARBA00023136"/>
    </source>
</evidence>
<evidence type="ECO:0000256" key="6">
    <source>
        <dbReference type="SAM" id="Phobius"/>
    </source>
</evidence>
<dbReference type="AlphaFoldDB" id="A0AAD7UMC1"/>
<evidence type="ECO:0000256" key="1">
    <source>
        <dbReference type="ARBA" id="ARBA00004141"/>
    </source>
</evidence>
<proteinExistence type="inferred from homology"/>
<evidence type="ECO:0000256" key="2">
    <source>
        <dbReference type="ARBA" id="ARBA00009012"/>
    </source>
</evidence>
<dbReference type="GO" id="GO:0016020">
    <property type="term" value="C:membrane"/>
    <property type="evidence" value="ECO:0007669"/>
    <property type="project" value="UniProtKB-SubCell"/>
</dbReference>
<evidence type="ECO:0000256" key="3">
    <source>
        <dbReference type="ARBA" id="ARBA00022692"/>
    </source>
</evidence>
<dbReference type="InterPro" id="IPR002794">
    <property type="entry name" value="DUF92_TMEM19"/>
</dbReference>